<evidence type="ECO:0000313" key="1">
    <source>
        <dbReference type="EMBL" id="ADN50878.1"/>
    </source>
</evidence>
<accession>E1QT11</accession>
<dbReference type="RefSeq" id="WP_013336603.1">
    <property type="nucleotide sequence ID" value="NC_014537.1"/>
</dbReference>
<dbReference type="eggNOG" id="arCOG10867">
    <property type="taxonomic scope" value="Archaea"/>
</dbReference>
<dbReference type="KEGG" id="vdi:Vdis_1492"/>
<proteinExistence type="predicted"/>
<dbReference type="EMBL" id="CP002100">
    <property type="protein sequence ID" value="ADN50878.1"/>
    <property type="molecule type" value="Genomic_DNA"/>
</dbReference>
<dbReference type="AlphaFoldDB" id="E1QT11"/>
<reference evidence="1 2" key="1">
    <citation type="journal article" date="2010" name="Stand. Genomic Sci.">
        <title>Complete genome sequence of Vulcanisaeta distributa type strain (IC-017).</title>
        <authorList>
            <person name="Mavromatis K."/>
            <person name="Sikorski J."/>
            <person name="Pabst E."/>
            <person name="Teshima H."/>
            <person name="Lapidus A."/>
            <person name="Lucas S."/>
            <person name="Nolan M."/>
            <person name="Glavina Del Rio T."/>
            <person name="Cheng J.F."/>
            <person name="Bruce D."/>
            <person name="Goodwin L."/>
            <person name="Pitluck S."/>
            <person name="Liolios K."/>
            <person name="Ivanova N."/>
            <person name="Mikhailova N."/>
            <person name="Pati A."/>
            <person name="Chen A."/>
            <person name="Palaniappan K."/>
            <person name="Land M."/>
            <person name="Hauser L."/>
            <person name="Chang Y.J."/>
            <person name="Jeffries C.D."/>
            <person name="Rohde M."/>
            <person name="Spring S."/>
            <person name="Goker M."/>
            <person name="Wirth R."/>
            <person name="Woyke T."/>
            <person name="Bristow J."/>
            <person name="Eisen J.A."/>
            <person name="Markowitz V."/>
            <person name="Hugenholtz P."/>
            <person name="Klenk H.P."/>
            <person name="Kyrpides N.C."/>
        </authorList>
    </citation>
    <scope>NUCLEOTIDE SEQUENCE [LARGE SCALE GENOMIC DNA]</scope>
    <source>
        <strain evidence="2">DSM 14429 / JCM 11212 / NBRC 100878 / IC-017</strain>
    </source>
</reference>
<reference evidence="2" key="2">
    <citation type="journal article" date="2010" name="Stand. Genomic Sci.">
        <title>Complete genome sequence of Vulcanisaeta distributa type strain (IC-017T).</title>
        <authorList>
            <person name="Mavromatis K."/>
            <person name="Sikorski J."/>
            <person name="Pabst E."/>
            <person name="Teshima H."/>
            <person name="Lapidus A."/>
            <person name="Lucas S."/>
            <person name="Nolan M."/>
            <person name="Glavina Del Rio T."/>
            <person name="Cheng J."/>
            <person name="Bruce D."/>
            <person name="Goodwin L."/>
            <person name="Pitluck S."/>
            <person name="Liolios K."/>
            <person name="Ivanova N."/>
            <person name="Mikhailova N."/>
            <person name="Pati A."/>
            <person name="Chen A."/>
            <person name="Palaniappan K."/>
            <person name="Land M."/>
            <person name="Hauser L."/>
            <person name="Chang Y."/>
            <person name="Jeffries C."/>
            <person name="Rohde M."/>
            <person name="Spring S."/>
            <person name="Goker M."/>
            <person name="Wirth R."/>
            <person name="Woyke T."/>
            <person name="Bristow J."/>
            <person name="Eisen J."/>
            <person name="Markowitz V."/>
            <person name="Hugenholtz P."/>
            <person name="Klenk H."/>
            <person name="Kyrpides N."/>
        </authorList>
    </citation>
    <scope>NUCLEOTIDE SEQUENCE [LARGE SCALE GENOMIC DNA]</scope>
    <source>
        <strain evidence="2">DSM 14429 / JCM 11212 / NBRC 100878 / IC-017</strain>
    </source>
</reference>
<organism evidence="1 2">
    <name type="scientific">Vulcanisaeta distributa (strain DSM 14429 / JCM 11212 / NBRC 100878 / IC-017)</name>
    <dbReference type="NCBI Taxonomy" id="572478"/>
    <lineage>
        <taxon>Archaea</taxon>
        <taxon>Thermoproteota</taxon>
        <taxon>Thermoprotei</taxon>
        <taxon>Thermoproteales</taxon>
        <taxon>Thermoproteaceae</taxon>
        <taxon>Vulcanisaeta</taxon>
    </lineage>
</organism>
<dbReference type="HOGENOM" id="CLU_041632_0_0_2"/>
<dbReference type="GeneID" id="9752428"/>
<sequence length="389" mass="45516">MVKVSELIEIYWGKCRRGKKCLPKERIIDENIRHEVIEILNEVLKRLIYQRIWDTQWVDNTYIKIIEVANKELKQSENKYPKELIKIVREVLNTLLNHINRELKAYWVVIGKEIKELINDLENGKVKVIVSKGKNTLSAYIYEEHIELKANRIGNKNKIVAQLILKGLKGFKEVIPSVFKEAIDDEEYKETLEPLRLGFSITDEGIHNGKPSMSTSRIWQIVLWCLLYPSEHHLRIDAVNINKDDVTIMLHLIALEHFSNKYMAFSIIRKFSKIQFLRFMITIVFGDGDITFERRGNGSVRPMIRLSIGADEFKKWEDILNRLKELGINWKIINTKNEVQIQIRGKNAIKLAKMMIDAIPPLITVLFNTLEVLNFDKWSKLKRIAGIEL</sequence>
<dbReference type="OrthoDB" id="29194at2157"/>
<name>E1QT11_VULDI</name>
<keyword evidence="2" id="KW-1185">Reference proteome</keyword>
<evidence type="ECO:0000313" key="2">
    <source>
        <dbReference type="Proteomes" id="UP000006681"/>
    </source>
</evidence>
<gene>
    <name evidence="1" type="ordered locus">Vdis_1492</name>
</gene>
<protein>
    <submittedName>
        <fullName evidence="1">Uncharacterized protein</fullName>
    </submittedName>
</protein>
<dbReference type="Proteomes" id="UP000006681">
    <property type="component" value="Chromosome"/>
</dbReference>